<accession>A0ABM9DX53</accession>
<dbReference type="EMBL" id="CAKXZS010000023">
    <property type="protein sequence ID" value="CAH2401320.1"/>
    <property type="molecule type" value="Genomic_DNA"/>
</dbReference>
<proteinExistence type="predicted"/>
<dbReference type="RefSeq" id="WP_254025803.1">
    <property type="nucleotide sequence ID" value="NZ_CAKXZS010000023.1"/>
</dbReference>
<reference evidence="1" key="1">
    <citation type="submission" date="2022-03" db="EMBL/GenBank/DDBJ databases">
        <authorList>
            <person name="Brunel B."/>
        </authorList>
    </citation>
    <scope>NUCLEOTIDE SEQUENCE</scope>
    <source>
        <strain evidence="1">STM4922sample</strain>
    </source>
</reference>
<comment type="caution">
    <text evidence="1">The sequence shown here is derived from an EMBL/GenBank/DDBJ whole genome shotgun (WGS) entry which is preliminary data.</text>
</comment>
<evidence type="ECO:0000313" key="2">
    <source>
        <dbReference type="Proteomes" id="UP001152604"/>
    </source>
</evidence>
<name>A0ABM9DX53_9HYPH</name>
<protein>
    <submittedName>
        <fullName evidence="1">Uncharacterized protein</fullName>
    </submittedName>
</protein>
<sequence>MQSRIIEAGKMASAYAALTQNPIYFARWFAPDRPEVCCDDPDAILLVTALDLDPDAILAPIV</sequence>
<evidence type="ECO:0000313" key="1">
    <source>
        <dbReference type="EMBL" id="CAH2401320.1"/>
    </source>
</evidence>
<dbReference type="Proteomes" id="UP001152604">
    <property type="component" value="Unassembled WGS sequence"/>
</dbReference>
<gene>
    <name evidence="1" type="ORF">MES4922_30005</name>
</gene>
<organism evidence="1 2">
    <name type="scientific">Mesorhizobium ventifaucium</name>
    <dbReference type="NCBI Taxonomy" id="666020"/>
    <lineage>
        <taxon>Bacteria</taxon>
        <taxon>Pseudomonadati</taxon>
        <taxon>Pseudomonadota</taxon>
        <taxon>Alphaproteobacteria</taxon>
        <taxon>Hyphomicrobiales</taxon>
        <taxon>Phyllobacteriaceae</taxon>
        <taxon>Mesorhizobium</taxon>
    </lineage>
</organism>
<keyword evidence="2" id="KW-1185">Reference proteome</keyword>